<dbReference type="SUPFAM" id="SSF117281">
    <property type="entry name" value="Kelch motif"/>
    <property type="match status" value="1"/>
</dbReference>
<accession>A0A7J6L7I5</accession>
<sequence>MPSLTDLAEHIYPEALLRYADARSLGRLGGSNHFFKTYTERSCLWSEIMQQLDPMAPPTVHQTFEELKSHVVDLDPSTAEVRVEDTNIMNAEVAVENYWGAQGSHCLVLSDRLGLLLLMGGGYYSESAGGVNNLPLRSAAVVDTRTSPVTLTPCHFEAPNMHGAACDIRTDDSTSLVRAEIITFGGGNHVAASADLSRLTLEYPHGEILDDRPTLTSEMIEPAEASPRPVARSGCQGVLWGDSFILHAGRGVNNVFLDDLWEFDFGSRNWQQIEVSGPSPSPRLWHSSQRVGTKWIVFGGCEWRFSPDLVDMEDSGKVWILDLPTLTWTSVSDPSGVGPPLMLGNAMVALSSREIISFGGCKTYNYDRISRSYSALYEDICAPWRFDLKLRKWAKIGCKMTLHEPVERQVLEVRFRSHCGAAFLPSQKKIYVFGGSRYFLGEYFHELIAIDLDESSVPKDRPKGHLNLLQGVRWTRQFRISPGVIGRARCLARDGLIGREVLNHLIYTDGDQDEAMVRDDDSVSFESDD</sequence>
<keyword evidence="4" id="KW-1185">Reference proteome</keyword>
<dbReference type="PANTHER" id="PTHR46093:SF18">
    <property type="entry name" value="FIBRONECTIN TYPE-III DOMAIN-CONTAINING PROTEIN"/>
    <property type="match status" value="1"/>
</dbReference>
<dbReference type="Pfam" id="PF24681">
    <property type="entry name" value="Kelch_KLHDC2_KLHL20_DRC7"/>
    <property type="match status" value="1"/>
</dbReference>
<evidence type="ECO:0000256" key="1">
    <source>
        <dbReference type="ARBA" id="ARBA00022441"/>
    </source>
</evidence>
<comment type="caution">
    <text evidence="3">The sequence shown here is derived from an EMBL/GenBank/DDBJ whole genome shotgun (WGS) entry which is preliminary data.</text>
</comment>
<name>A0A7J6L7I5_PERCH</name>
<keyword evidence="1" id="KW-0880">Kelch repeat</keyword>
<evidence type="ECO:0000256" key="2">
    <source>
        <dbReference type="ARBA" id="ARBA00022737"/>
    </source>
</evidence>
<dbReference type="PANTHER" id="PTHR46093">
    <property type="entry name" value="ACYL-COA-BINDING DOMAIN-CONTAINING PROTEIN 5"/>
    <property type="match status" value="1"/>
</dbReference>
<evidence type="ECO:0000313" key="3">
    <source>
        <dbReference type="EMBL" id="KAF4655158.1"/>
    </source>
</evidence>
<dbReference type="InterPro" id="IPR015915">
    <property type="entry name" value="Kelch-typ_b-propeller"/>
</dbReference>
<protein>
    <submittedName>
        <fullName evidence="3">Uncharacterized protein</fullName>
    </submittedName>
</protein>
<proteinExistence type="predicted"/>
<reference evidence="3 4" key="1">
    <citation type="submission" date="2020-04" db="EMBL/GenBank/DDBJ databases">
        <title>Perkinsus chesapeaki whole genome sequence.</title>
        <authorList>
            <person name="Bogema D.R."/>
        </authorList>
    </citation>
    <scope>NUCLEOTIDE SEQUENCE [LARGE SCALE GENOMIC DNA]</scope>
    <source>
        <strain evidence="3">ATCC PRA-425</strain>
    </source>
</reference>
<evidence type="ECO:0000313" key="4">
    <source>
        <dbReference type="Proteomes" id="UP000591131"/>
    </source>
</evidence>
<keyword evidence="2" id="KW-0677">Repeat</keyword>
<dbReference type="AlphaFoldDB" id="A0A7J6L7I5"/>
<gene>
    <name evidence="3" type="ORF">FOL47_009552</name>
</gene>
<organism evidence="3 4">
    <name type="scientific">Perkinsus chesapeaki</name>
    <name type="common">Clam parasite</name>
    <name type="synonym">Perkinsus andrewsi</name>
    <dbReference type="NCBI Taxonomy" id="330153"/>
    <lineage>
        <taxon>Eukaryota</taxon>
        <taxon>Sar</taxon>
        <taxon>Alveolata</taxon>
        <taxon>Perkinsozoa</taxon>
        <taxon>Perkinsea</taxon>
        <taxon>Perkinsida</taxon>
        <taxon>Perkinsidae</taxon>
        <taxon>Perkinsus</taxon>
    </lineage>
</organism>
<feature type="non-terminal residue" evidence="3">
    <location>
        <position position="1"/>
    </location>
</feature>
<dbReference type="OrthoDB" id="10251809at2759"/>
<dbReference type="Proteomes" id="UP000591131">
    <property type="component" value="Unassembled WGS sequence"/>
</dbReference>
<dbReference type="Gene3D" id="2.120.10.80">
    <property type="entry name" value="Kelch-type beta propeller"/>
    <property type="match status" value="1"/>
</dbReference>
<dbReference type="EMBL" id="JAAPAO010000674">
    <property type="protein sequence ID" value="KAF4655158.1"/>
    <property type="molecule type" value="Genomic_DNA"/>
</dbReference>